<dbReference type="VEuPathDB" id="FungiDB:MELLADRAFT_69911"/>
<evidence type="ECO:0000313" key="2">
    <source>
        <dbReference type="EMBL" id="EGF97561.1"/>
    </source>
</evidence>
<accession>F4SCR8</accession>
<dbReference type="EMBL" id="GL883218">
    <property type="protein sequence ID" value="EGF97561.1"/>
    <property type="molecule type" value="Genomic_DNA"/>
</dbReference>
<dbReference type="KEGG" id="mlr:MELLADRAFT_69911"/>
<keyword evidence="3" id="KW-1185">Reference proteome</keyword>
<organism evidence="3">
    <name type="scientific">Melampsora larici-populina (strain 98AG31 / pathotype 3-4-7)</name>
    <name type="common">Poplar leaf rust fungus</name>
    <dbReference type="NCBI Taxonomy" id="747676"/>
    <lineage>
        <taxon>Eukaryota</taxon>
        <taxon>Fungi</taxon>
        <taxon>Dikarya</taxon>
        <taxon>Basidiomycota</taxon>
        <taxon>Pucciniomycotina</taxon>
        <taxon>Pucciniomycetes</taxon>
        <taxon>Pucciniales</taxon>
        <taxon>Melampsoraceae</taxon>
        <taxon>Melampsora</taxon>
    </lineage>
</organism>
<dbReference type="AlphaFoldDB" id="F4SCR8"/>
<dbReference type="OrthoDB" id="10597039at2759"/>
<feature type="compositionally biased region" description="Polar residues" evidence="1">
    <location>
        <begin position="90"/>
        <end position="105"/>
    </location>
</feature>
<evidence type="ECO:0000313" key="3">
    <source>
        <dbReference type="Proteomes" id="UP000001072"/>
    </source>
</evidence>
<feature type="region of interest" description="Disordered" evidence="1">
    <location>
        <begin position="82"/>
        <end position="113"/>
    </location>
</feature>
<proteinExistence type="predicted"/>
<dbReference type="GeneID" id="18931358"/>
<protein>
    <submittedName>
        <fullName evidence="2">Uncharacterized protein</fullName>
    </submittedName>
</protein>
<dbReference type="RefSeq" id="XP_007419172.1">
    <property type="nucleotide sequence ID" value="XM_007419110.1"/>
</dbReference>
<reference evidence="3" key="1">
    <citation type="journal article" date="2011" name="Proc. Natl. Acad. Sci. U.S.A.">
        <title>Obligate biotrophy features unraveled by the genomic analysis of rust fungi.</title>
        <authorList>
            <person name="Duplessis S."/>
            <person name="Cuomo C.A."/>
            <person name="Lin Y.-C."/>
            <person name="Aerts A."/>
            <person name="Tisserant E."/>
            <person name="Veneault-Fourrey C."/>
            <person name="Joly D.L."/>
            <person name="Hacquard S."/>
            <person name="Amselem J."/>
            <person name="Cantarel B.L."/>
            <person name="Chiu R."/>
            <person name="Coutinho P.M."/>
            <person name="Feau N."/>
            <person name="Field M."/>
            <person name="Frey P."/>
            <person name="Gelhaye E."/>
            <person name="Goldberg J."/>
            <person name="Grabherr M.G."/>
            <person name="Kodira C.D."/>
            <person name="Kohler A."/>
            <person name="Kuees U."/>
            <person name="Lindquist E.A."/>
            <person name="Lucas S.M."/>
            <person name="Mago R."/>
            <person name="Mauceli E."/>
            <person name="Morin E."/>
            <person name="Murat C."/>
            <person name="Pangilinan J.L."/>
            <person name="Park R."/>
            <person name="Pearson M."/>
            <person name="Quesneville H."/>
            <person name="Rouhier N."/>
            <person name="Sakthikumar S."/>
            <person name="Salamov A.A."/>
            <person name="Schmutz J."/>
            <person name="Selles B."/>
            <person name="Shapiro H."/>
            <person name="Tanguay P."/>
            <person name="Tuskan G.A."/>
            <person name="Henrissat B."/>
            <person name="Van de Peer Y."/>
            <person name="Rouze P."/>
            <person name="Ellis J.G."/>
            <person name="Dodds P.N."/>
            <person name="Schein J.E."/>
            <person name="Zhong S."/>
            <person name="Hamelin R.C."/>
            <person name="Grigoriev I.V."/>
            <person name="Szabo L.J."/>
            <person name="Martin F."/>
        </authorList>
    </citation>
    <scope>NUCLEOTIDE SEQUENCE [LARGE SCALE GENOMIC DNA]</scope>
    <source>
        <strain evidence="3">98AG31 / pathotype 3-4-7</strain>
    </source>
</reference>
<dbReference type="Proteomes" id="UP000001072">
    <property type="component" value="Unassembled WGS sequence"/>
</dbReference>
<sequence>MEVDDAPDPGKKDQSVPKNTSPTRDASNAFINPVEPQDRPKPTEPPTPFAFDKATLRQGLTHSPSIQSSDLGSFAKKRSRLDTPGVIATDQASELTGSPRTNRMQNLFPGGADSPSLKEMVGKLLEVVKAGFPLANKSKKAQKVSVDVETAADILILTGSVYDQIMYEDARRNFTTPAALSGSQQKTRSIIFKASTQRTTGPVICAGCIQTCPSKQLQCEPKT</sequence>
<name>F4SCR8_MELLP</name>
<feature type="region of interest" description="Disordered" evidence="1">
    <location>
        <begin position="1"/>
        <end position="51"/>
    </location>
</feature>
<dbReference type="HOGENOM" id="CLU_1240387_0_0_1"/>
<dbReference type="InParanoid" id="F4SCR8"/>
<evidence type="ECO:0000256" key="1">
    <source>
        <dbReference type="SAM" id="MobiDB-lite"/>
    </source>
</evidence>
<gene>
    <name evidence="2" type="ORF">MELLADRAFT_69911</name>
</gene>
<feature type="compositionally biased region" description="Polar residues" evidence="1">
    <location>
        <begin position="16"/>
        <end position="30"/>
    </location>
</feature>